<evidence type="ECO:0000313" key="17">
    <source>
        <dbReference type="EMBL" id="KAK6490500.1"/>
    </source>
</evidence>
<feature type="compositionally biased region" description="Low complexity" evidence="15">
    <location>
        <begin position="318"/>
        <end position="334"/>
    </location>
</feature>
<dbReference type="InterPro" id="IPR047247">
    <property type="entry name" value="Ajuba-like_LIM2"/>
</dbReference>
<keyword evidence="13" id="KW-0539">Nucleus</keyword>
<dbReference type="InterPro" id="IPR047172">
    <property type="entry name" value="Ajuba-like"/>
</dbReference>
<dbReference type="SMART" id="SM00132">
    <property type="entry name" value="LIM"/>
    <property type="match status" value="3"/>
</dbReference>
<evidence type="ECO:0000256" key="5">
    <source>
        <dbReference type="ARBA" id="ARBA00022490"/>
    </source>
</evidence>
<feature type="region of interest" description="Disordered" evidence="15">
    <location>
        <begin position="151"/>
        <end position="312"/>
    </location>
</feature>
<gene>
    <name evidence="17" type="ORF">HHUSO_G5054</name>
</gene>
<dbReference type="InterPro" id="IPR047245">
    <property type="entry name" value="Ajuba-like_LIM1"/>
</dbReference>
<evidence type="ECO:0000256" key="12">
    <source>
        <dbReference type="ARBA" id="ARBA00023163"/>
    </source>
</evidence>
<dbReference type="PROSITE" id="PS50023">
    <property type="entry name" value="LIM_DOMAIN_2"/>
    <property type="match status" value="3"/>
</dbReference>
<dbReference type="InterPro" id="IPR047248">
    <property type="entry name" value="Ajuba-like_LIM3"/>
</dbReference>
<comment type="subcellular location">
    <subcellularLocation>
        <location evidence="2">Cytoplasm</location>
    </subcellularLocation>
    <subcellularLocation>
        <location evidence="1">Nucleus</location>
    </subcellularLocation>
</comment>
<evidence type="ECO:0000256" key="1">
    <source>
        <dbReference type="ARBA" id="ARBA00004123"/>
    </source>
</evidence>
<dbReference type="CDD" id="cd09438">
    <property type="entry name" value="LIM3_Ajuba_like"/>
    <property type="match status" value="1"/>
</dbReference>
<dbReference type="Gene3D" id="2.10.110.10">
    <property type="entry name" value="Cysteine Rich Protein"/>
    <property type="match status" value="3"/>
</dbReference>
<keyword evidence="10" id="KW-0805">Transcription regulation</keyword>
<feature type="domain" description="LIM zinc-binding" evidence="16">
    <location>
        <begin position="577"/>
        <end position="637"/>
    </location>
</feature>
<evidence type="ECO:0000256" key="13">
    <source>
        <dbReference type="ARBA" id="ARBA00023242"/>
    </source>
</evidence>
<evidence type="ECO:0000256" key="3">
    <source>
        <dbReference type="ARBA" id="ARBA00009611"/>
    </source>
</evidence>
<keyword evidence="7 14" id="KW-0479">Metal-binding</keyword>
<evidence type="ECO:0000256" key="8">
    <source>
        <dbReference type="ARBA" id="ARBA00022737"/>
    </source>
</evidence>
<evidence type="ECO:0000256" key="11">
    <source>
        <dbReference type="ARBA" id="ARBA00023038"/>
    </source>
</evidence>
<feature type="compositionally biased region" description="Low complexity" evidence="15">
    <location>
        <begin position="264"/>
        <end position="277"/>
    </location>
</feature>
<dbReference type="PROSITE" id="PS00478">
    <property type="entry name" value="LIM_DOMAIN_1"/>
    <property type="match status" value="1"/>
</dbReference>
<name>A0ABR1A099_HUSHU</name>
<proteinExistence type="inferred from homology"/>
<keyword evidence="12" id="KW-0804">Transcription</keyword>
<feature type="compositionally biased region" description="Low complexity" evidence="15">
    <location>
        <begin position="235"/>
        <end position="252"/>
    </location>
</feature>
<evidence type="ECO:0000256" key="10">
    <source>
        <dbReference type="ARBA" id="ARBA00023015"/>
    </source>
</evidence>
<evidence type="ECO:0000256" key="2">
    <source>
        <dbReference type="ARBA" id="ARBA00004496"/>
    </source>
</evidence>
<dbReference type="PANTHER" id="PTHR24219:SF3">
    <property type="entry name" value="LIM DOMAIN-CONTAINING PROTEIN 1"/>
    <property type="match status" value="1"/>
</dbReference>
<dbReference type="EMBL" id="JAHFZB010000004">
    <property type="protein sequence ID" value="KAK6490500.1"/>
    <property type="molecule type" value="Genomic_DNA"/>
</dbReference>
<keyword evidence="8" id="KW-0677">Repeat</keyword>
<organism evidence="17 18">
    <name type="scientific">Huso huso</name>
    <name type="common">Beluga</name>
    <name type="synonym">Acipenser huso</name>
    <dbReference type="NCBI Taxonomy" id="61971"/>
    <lineage>
        <taxon>Eukaryota</taxon>
        <taxon>Metazoa</taxon>
        <taxon>Chordata</taxon>
        <taxon>Craniata</taxon>
        <taxon>Vertebrata</taxon>
        <taxon>Euteleostomi</taxon>
        <taxon>Actinopterygii</taxon>
        <taxon>Chondrostei</taxon>
        <taxon>Acipenseriformes</taxon>
        <taxon>Acipenseridae</taxon>
        <taxon>Huso</taxon>
    </lineage>
</organism>
<evidence type="ECO:0000313" key="18">
    <source>
        <dbReference type="Proteomes" id="UP001369086"/>
    </source>
</evidence>
<comment type="similarity">
    <text evidence="3">Belongs to the zyxin/ajuba family.</text>
</comment>
<feature type="region of interest" description="Disordered" evidence="15">
    <location>
        <begin position="398"/>
        <end position="466"/>
    </location>
</feature>
<accession>A0ABR1A099</accession>
<evidence type="ECO:0000259" key="16">
    <source>
        <dbReference type="PROSITE" id="PS50023"/>
    </source>
</evidence>
<dbReference type="CDD" id="cd09355">
    <property type="entry name" value="LIM2_Ajuba_like"/>
    <property type="match status" value="1"/>
</dbReference>
<feature type="compositionally biased region" description="Polar residues" evidence="15">
    <location>
        <begin position="457"/>
        <end position="466"/>
    </location>
</feature>
<evidence type="ECO:0000256" key="14">
    <source>
        <dbReference type="PROSITE-ProRule" id="PRU00125"/>
    </source>
</evidence>
<reference evidence="17 18" key="1">
    <citation type="submission" date="2021-05" db="EMBL/GenBank/DDBJ databases">
        <authorList>
            <person name="Zahm M."/>
            <person name="Klopp C."/>
            <person name="Cabau C."/>
            <person name="Kuhl H."/>
            <person name="Suciu R."/>
            <person name="Ciorpac M."/>
            <person name="Holostenco D."/>
            <person name="Gessner J."/>
            <person name="Wuertz S."/>
            <person name="Hohne C."/>
            <person name="Stock M."/>
            <person name="Gislard M."/>
            <person name="Lluch J."/>
            <person name="Milhes M."/>
            <person name="Lampietro C."/>
            <person name="Lopez Roques C."/>
            <person name="Donnadieu C."/>
            <person name="Du K."/>
            <person name="Schartl M."/>
            <person name="Guiguen Y."/>
        </authorList>
    </citation>
    <scope>NUCLEOTIDE SEQUENCE [LARGE SCALE GENOMIC DNA]</scope>
    <source>
        <strain evidence="17">Hh-F2</strain>
        <tissue evidence="17">Blood</tissue>
    </source>
</reference>
<keyword evidence="6" id="KW-0678">Repressor</keyword>
<evidence type="ECO:0000256" key="15">
    <source>
        <dbReference type="SAM" id="MobiDB-lite"/>
    </source>
</evidence>
<dbReference type="SUPFAM" id="SSF57716">
    <property type="entry name" value="Glucocorticoid receptor-like (DNA-binding domain)"/>
    <property type="match status" value="2"/>
</dbReference>
<sequence length="720" mass="79099">MDKYDDLGLEASQFIEDLNMYEASRDGLFRTRKDAGNNPDFEETRKVFASKMTKIHLQKQQEEMANNNQAAGTAASGRVNGGVVGGHNMNPLQNRASDNAVLYTKRPPINSNIRLAGEASAKPPILSGPMSGNVNTNQHLYEMQKLNRYPQQEVSASRGPINGNNYESQEVGDHPLKLQTGPGYSWGGSHNRFPSQGDQEATSPIFTDPNPQYQQQQHRPTASLEQKPVGQGSASFSNTLSPLLPSSTAPSFNQTKMGLPHQRSSFSTPSSTASFQSYPIQKTTALDVRNVGSSPETEPPGPDSPVKPNTDCNYHYCQQQQQQEPRQPSQQPSSHGVAYSALGDTRRLEGELYDFKQHRQQPQSPISHSLPYPVGPDCQVFSSNLSVRFEQVPLATTDSGGGFSNASSQPLFPQSSSRSYTQGQPPSSQLATAVLVSSAFDSPPPLPPSHSQQGSSCDISTQETSNPPRVVKLPCQTLLVQPEQGLSAAEIKLEALTKRVEEEMDAKADYFGTCVKCNKGVYGANQACQAMGNLYHNVCFTCSACNRRLRGKAFYYVCGKVFCEEDFLYSGFQQSADKCNVCGHLIMDMILQALGKSYHPGCFRCVICNEGLDGVPFTVDTENKIYCVRDYHKVLAPKCAACGQPILPSEGSDETIRVVSMDRNYHVECYHCEDCEMELNDEEGHRCFPLDGHLLCHSCHLKHIDSGTSTLPSSVYQHQF</sequence>
<protein>
    <recommendedName>
        <fullName evidence="4">LIM domain-containing protein 1</fullName>
    </recommendedName>
</protein>
<keyword evidence="9 14" id="KW-0862">Zinc</keyword>
<feature type="region of interest" description="Disordered" evidence="15">
    <location>
        <begin position="318"/>
        <end position="337"/>
    </location>
</feature>
<dbReference type="InterPro" id="IPR001781">
    <property type="entry name" value="Znf_LIM"/>
</dbReference>
<dbReference type="CDD" id="cd09352">
    <property type="entry name" value="LIM1_Ajuba_like"/>
    <property type="match status" value="1"/>
</dbReference>
<keyword evidence="11 14" id="KW-0440">LIM domain</keyword>
<feature type="domain" description="LIM zinc-binding" evidence="16">
    <location>
        <begin position="512"/>
        <end position="573"/>
    </location>
</feature>
<keyword evidence="5" id="KW-0963">Cytoplasm</keyword>
<feature type="compositionally biased region" description="Polar residues" evidence="15">
    <location>
        <begin position="398"/>
        <end position="431"/>
    </location>
</feature>
<evidence type="ECO:0000256" key="9">
    <source>
        <dbReference type="ARBA" id="ARBA00022833"/>
    </source>
</evidence>
<keyword evidence="18" id="KW-1185">Reference proteome</keyword>
<dbReference type="PANTHER" id="PTHR24219">
    <property type="entry name" value="LIM DOMAIN-CONTAINING PROTEIN JUB"/>
    <property type="match status" value="1"/>
</dbReference>
<dbReference type="Proteomes" id="UP001369086">
    <property type="component" value="Unassembled WGS sequence"/>
</dbReference>
<evidence type="ECO:0000256" key="4">
    <source>
        <dbReference type="ARBA" id="ARBA00015501"/>
    </source>
</evidence>
<feature type="compositionally biased region" description="Polar residues" evidence="15">
    <location>
        <begin position="192"/>
        <end position="224"/>
    </location>
</feature>
<evidence type="ECO:0000256" key="7">
    <source>
        <dbReference type="ARBA" id="ARBA00022723"/>
    </source>
</evidence>
<evidence type="ECO:0000256" key="6">
    <source>
        <dbReference type="ARBA" id="ARBA00022491"/>
    </source>
</evidence>
<feature type="domain" description="LIM zinc-binding" evidence="16">
    <location>
        <begin position="638"/>
        <end position="706"/>
    </location>
</feature>
<comment type="caution">
    <text evidence="17">The sequence shown here is derived from an EMBL/GenBank/DDBJ whole genome shotgun (WGS) entry which is preliminary data.</text>
</comment>
<dbReference type="Pfam" id="PF00412">
    <property type="entry name" value="LIM"/>
    <property type="match status" value="3"/>
</dbReference>